<evidence type="ECO:0000313" key="1">
    <source>
        <dbReference type="EMBL" id="CAC5382024.1"/>
    </source>
</evidence>
<keyword evidence="2" id="KW-1185">Reference proteome</keyword>
<dbReference type="OrthoDB" id="5960270at2759"/>
<dbReference type="AlphaFoldDB" id="A0A6J8BGL6"/>
<name>A0A6J8BGL6_MYTCO</name>
<evidence type="ECO:0000313" key="2">
    <source>
        <dbReference type="Proteomes" id="UP000507470"/>
    </source>
</evidence>
<gene>
    <name evidence="1" type="ORF">MCOR_17891</name>
</gene>
<dbReference type="Proteomes" id="UP000507470">
    <property type="component" value="Unassembled WGS sequence"/>
</dbReference>
<dbReference type="EMBL" id="CACVKT020003176">
    <property type="protein sequence ID" value="CAC5382024.1"/>
    <property type="molecule type" value="Genomic_DNA"/>
</dbReference>
<sequence>MFKYLVWMTLTSALSMRLNHDSKGRIKMGEPNQNCDDAEWPSVYIDIDCNDFICSGPPIKRARVETKVISDYSQPDYGAMHMCMDKRIVYNRTIPSSGDHRPLWAKYGEYAYCPPERWLHNAEHGGIIYLYNPCLESRQIKLLRKAANKARVKKYVITPYSLPRDMPIAVVAWRCVLQMNAVDVKQIVKFSKKRYNKGPERTNMEGQYTFGYRKSLDSFIRDLNKIGVQFC</sequence>
<dbReference type="PANTHER" id="PTHR34179:SF1">
    <property type="entry name" value="TUMOR PROTEIN P53-INDUCIBLE PROTEIN 13"/>
    <property type="match status" value="1"/>
</dbReference>
<organism evidence="1 2">
    <name type="scientific">Mytilus coruscus</name>
    <name type="common">Sea mussel</name>
    <dbReference type="NCBI Taxonomy" id="42192"/>
    <lineage>
        <taxon>Eukaryota</taxon>
        <taxon>Metazoa</taxon>
        <taxon>Spiralia</taxon>
        <taxon>Lophotrochozoa</taxon>
        <taxon>Mollusca</taxon>
        <taxon>Bivalvia</taxon>
        <taxon>Autobranchia</taxon>
        <taxon>Pteriomorphia</taxon>
        <taxon>Mytilida</taxon>
        <taxon>Mytiloidea</taxon>
        <taxon>Mytilidae</taxon>
        <taxon>Mytilinae</taxon>
        <taxon>Mytilus</taxon>
    </lineage>
</organism>
<reference evidence="1 2" key="1">
    <citation type="submission" date="2020-06" db="EMBL/GenBank/DDBJ databases">
        <authorList>
            <person name="Li R."/>
            <person name="Bekaert M."/>
        </authorList>
    </citation>
    <scope>NUCLEOTIDE SEQUENCE [LARGE SCALE GENOMIC DNA]</scope>
    <source>
        <strain evidence="2">wild</strain>
    </source>
</reference>
<dbReference type="InterPro" id="IPR021454">
    <property type="entry name" value="DUF3105"/>
</dbReference>
<dbReference type="GO" id="GO:0005737">
    <property type="term" value="C:cytoplasm"/>
    <property type="evidence" value="ECO:0007669"/>
    <property type="project" value="TreeGrafter"/>
</dbReference>
<protein>
    <submittedName>
        <fullName evidence="1">Uncharacterized protein</fullName>
    </submittedName>
</protein>
<dbReference type="PANTHER" id="PTHR34179">
    <property type="entry name" value="TUMOR PROTEIN P53-INDUCIBLE PROTEIN 13"/>
    <property type="match status" value="1"/>
</dbReference>
<dbReference type="Pfam" id="PF11303">
    <property type="entry name" value="DUF3105"/>
    <property type="match status" value="1"/>
</dbReference>
<proteinExistence type="predicted"/>
<accession>A0A6J8BGL6</accession>